<keyword evidence="2" id="KW-0547">Nucleotide-binding</keyword>
<dbReference type="GO" id="GO:0016740">
    <property type="term" value="F:transferase activity"/>
    <property type="evidence" value="ECO:0007669"/>
    <property type="project" value="UniProtKB-KW"/>
</dbReference>
<feature type="binding site" evidence="2">
    <location>
        <position position="73"/>
    </location>
    <ligand>
        <name>ATP</name>
        <dbReference type="ChEBI" id="CHEBI:30616"/>
    </ligand>
</feature>
<evidence type="ECO:0000256" key="2">
    <source>
        <dbReference type="PIRSR" id="PIRSR004976-51"/>
    </source>
</evidence>
<evidence type="ECO:0000256" key="1">
    <source>
        <dbReference type="ARBA" id="ARBA00022679"/>
    </source>
</evidence>
<dbReference type="Pfam" id="PF01171">
    <property type="entry name" value="ATP_bind_3"/>
    <property type="match status" value="1"/>
</dbReference>
<dbReference type="GO" id="GO:0008033">
    <property type="term" value="P:tRNA processing"/>
    <property type="evidence" value="ECO:0007669"/>
    <property type="project" value="InterPro"/>
</dbReference>
<dbReference type="PANTHER" id="PTHR43686">
    <property type="entry name" value="SULFURTRANSFERASE-RELATED"/>
    <property type="match status" value="1"/>
</dbReference>
<dbReference type="PIRSF" id="PIRSF004976">
    <property type="entry name" value="ATPase_YdaO"/>
    <property type="match status" value="1"/>
</dbReference>
<dbReference type="Gene3D" id="3.40.50.620">
    <property type="entry name" value="HUPs"/>
    <property type="match status" value="1"/>
</dbReference>
<keyword evidence="1" id="KW-0808">Transferase</keyword>
<name>A0A6V8LQY8_9BACT</name>
<feature type="region of interest" description="Disordered" evidence="3">
    <location>
        <begin position="246"/>
        <end position="268"/>
    </location>
</feature>
<dbReference type="Proteomes" id="UP000494245">
    <property type="component" value="Unassembled WGS sequence"/>
</dbReference>
<dbReference type="GO" id="GO:0005524">
    <property type="term" value="F:ATP binding"/>
    <property type="evidence" value="ECO:0007669"/>
    <property type="project" value="UniProtKB-KW"/>
</dbReference>
<feature type="binding site" evidence="2">
    <location>
        <begin position="41"/>
        <end position="43"/>
    </location>
    <ligand>
        <name>ATP</name>
        <dbReference type="ChEBI" id="CHEBI:30616"/>
    </ligand>
</feature>
<dbReference type="EMBL" id="BLTE01000001">
    <property type="protein sequence ID" value="GFK92539.1"/>
    <property type="molecule type" value="Genomic_DNA"/>
</dbReference>
<evidence type="ECO:0000259" key="4">
    <source>
        <dbReference type="Pfam" id="PF01171"/>
    </source>
</evidence>
<accession>A0A6V8LQY8</accession>
<organism evidence="5 6">
    <name type="scientific">Fundidesulfovibrio magnetotacticus</name>
    <dbReference type="NCBI Taxonomy" id="2730080"/>
    <lineage>
        <taxon>Bacteria</taxon>
        <taxon>Pseudomonadati</taxon>
        <taxon>Thermodesulfobacteriota</taxon>
        <taxon>Desulfovibrionia</taxon>
        <taxon>Desulfovibrionales</taxon>
        <taxon>Desulfovibrionaceae</taxon>
        <taxon>Fundidesulfovibrio</taxon>
    </lineage>
</organism>
<dbReference type="SUPFAM" id="SSF52402">
    <property type="entry name" value="Adenine nucleotide alpha hydrolases-like"/>
    <property type="match status" value="1"/>
</dbReference>
<evidence type="ECO:0000313" key="6">
    <source>
        <dbReference type="Proteomes" id="UP000494245"/>
    </source>
</evidence>
<feature type="binding site" evidence="2">
    <location>
        <position position="144"/>
    </location>
    <ligand>
        <name>ATP</name>
        <dbReference type="ChEBI" id="CHEBI:30616"/>
    </ligand>
</feature>
<comment type="caution">
    <text evidence="5">The sequence shown here is derived from an EMBL/GenBank/DDBJ whole genome shotgun (WGS) entry which is preliminary data.</text>
</comment>
<feature type="compositionally biased region" description="Basic and acidic residues" evidence="3">
    <location>
        <begin position="258"/>
        <end position="268"/>
    </location>
</feature>
<dbReference type="InterPro" id="IPR011063">
    <property type="entry name" value="TilS/TtcA_N"/>
</dbReference>
<keyword evidence="6" id="KW-1185">Reference proteome</keyword>
<sequence length="268" mass="29810">MSFLRVREEKSTFAQKVCVGRVGKLMRQTAMIGPGARVGVAVSGGVDSFVLLNVLRLRQRIVPFRFDLLALHVNPGFDPASHAPLADWCAGKGLALHAETTDHGPRAHSPENRKASACFYCAMLRRTRLFQLCEAYGLTHLAMGHNADDLAATFFMNVFQTGRVQGLSPREPFFQGRLVMIRPILTVEKDHIKRAARQWGLPIWSNPCPSAGATRRSDFEDWLKEMYARDKRYRANVFGALTRWQVPEGPADGAPRAAGREPDHSGEA</sequence>
<reference evidence="5 6" key="1">
    <citation type="submission" date="2020-04" db="EMBL/GenBank/DDBJ databases">
        <authorList>
            <consortium name="Desulfovibrio sp. FSS-1 genome sequencing consortium"/>
            <person name="Shimoshige H."/>
            <person name="Kobayashi H."/>
            <person name="Maekawa T."/>
        </authorList>
    </citation>
    <scope>NUCLEOTIDE SEQUENCE [LARGE SCALE GENOMIC DNA]</scope>
    <source>
        <strain evidence="5 6">SIID29052-01</strain>
    </source>
</reference>
<protein>
    <submittedName>
        <fullName evidence="5">tRNA 2-thiocytidine biosynthesis protein TtcA</fullName>
    </submittedName>
</protein>
<dbReference type="InterPro" id="IPR035107">
    <property type="entry name" value="tRNA_thiolation_TtcA_Ctu1"/>
</dbReference>
<keyword evidence="2" id="KW-0067">ATP-binding</keyword>
<feature type="compositionally biased region" description="Low complexity" evidence="3">
    <location>
        <begin position="247"/>
        <end position="257"/>
    </location>
</feature>
<dbReference type="InterPro" id="IPR014729">
    <property type="entry name" value="Rossmann-like_a/b/a_fold"/>
</dbReference>
<dbReference type="AlphaFoldDB" id="A0A6V8LQY8"/>
<evidence type="ECO:0000256" key="3">
    <source>
        <dbReference type="SAM" id="MobiDB-lite"/>
    </source>
</evidence>
<dbReference type="RefSeq" id="WP_173080706.1">
    <property type="nucleotide sequence ID" value="NZ_BLTE01000001.1"/>
</dbReference>
<evidence type="ECO:0000313" key="5">
    <source>
        <dbReference type="EMBL" id="GFK92539.1"/>
    </source>
</evidence>
<feature type="domain" description="tRNA(Ile)-lysidine/2-thiocytidine synthase N-terminal" evidence="4">
    <location>
        <begin position="38"/>
        <end position="201"/>
    </location>
</feature>
<gene>
    <name evidence="5" type="primary">ttcA_1</name>
    <name evidence="5" type="ORF">NNJEOMEG_00364</name>
</gene>
<dbReference type="PANTHER" id="PTHR43686:SF1">
    <property type="entry name" value="AMINOTRAN_5 DOMAIN-CONTAINING PROTEIN"/>
    <property type="match status" value="1"/>
</dbReference>
<feature type="binding site" evidence="2">
    <location>
        <position position="149"/>
    </location>
    <ligand>
        <name>ATP</name>
        <dbReference type="ChEBI" id="CHEBI:30616"/>
    </ligand>
</feature>
<proteinExistence type="predicted"/>
<reference evidence="5 6" key="2">
    <citation type="submission" date="2020-05" db="EMBL/GenBank/DDBJ databases">
        <title>Draft genome sequence of Desulfovibrio sp. strainFSS-1.</title>
        <authorList>
            <person name="Shimoshige H."/>
            <person name="Kobayashi H."/>
            <person name="Maekawa T."/>
        </authorList>
    </citation>
    <scope>NUCLEOTIDE SEQUENCE [LARGE SCALE GENOMIC DNA]</scope>
    <source>
        <strain evidence="5 6">SIID29052-01</strain>
    </source>
</reference>
<feature type="binding site" evidence="2">
    <location>
        <position position="47"/>
    </location>
    <ligand>
        <name>ATP</name>
        <dbReference type="ChEBI" id="CHEBI:30616"/>
    </ligand>
</feature>